<dbReference type="Pfam" id="PF12002">
    <property type="entry name" value="MgsA_C"/>
    <property type="match status" value="1"/>
</dbReference>
<dbReference type="SMART" id="SM00382">
    <property type="entry name" value="AAA"/>
    <property type="match status" value="1"/>
</dbReference>
<feature type="compositionally biased region" description="Low complexity" evidence="4">
    <location>
        <begin position="248"/>
        <end position="265"/>
    </location>
</feature>
<dbReference type="InterPro" id="IPR027417">
    <property type="entry name" value="P-loop_NTPase"/>
</dbReference>
<dbReference type="GO" id="GO:0017116">
    <property type="term" value="F:single-stranded DNA helicase activity"/>
    <property type="evidence" value="ECO:0007669"/>
    <property type="project" value="TreeGrafter"/>
</dbReference>
<dbReference type="GO" id="GO:0016887">
    <property type="term" value="F:ATP hydrolysis activity"/>
    <property type="evidence" value="ECO:0007669"/>
    <property type="project" value="InterPro"/>
</dbReference>
<dbReference type="Gene3D" id="1.10.8.60">
    <property type="match status" value="1"/>
</dbReference>
<dbReference type="PANTHER" id="PTHR13779:SF7">
    <property type="entry name" value="ATPASE WRNIP1"/>
    <property type="match status" value="1"/>
</dbReference>
<dbReference type="EMBL" id="JAAMOX010000001">
    <property type="protein sequence ID" value="NIH52699.1"/>
    <property type="molecule type" value="Genomic_DNA"/>
</dbReference>
<evidence type="ECO:0000256" key="1">
    <source>
        <dbReference type="ARBA" id="ARBA00008959"/>
    </source>
</evidence>
<dbReference type="InterPro" id="IPR032423">
    <property type="entry name" value="AAA_assoc_2"/>
</dbReference>
<dbReference type="CDD" id="cd18139">
    <property type="entry name" value="HLD_clamp_RarA"/>
    <property type="match status" value="1"/>
</dbReference>
<dbReference type="Gene3D" id="1.20.272.10">
    <property type="match status" value="1"/>
</dbReference>
<evidence type="ECO:0000256" key="3">
    <source>
        <dbReference type="ARBA" id="ARBA00022840"/>
    </source>
</evidence>
<dbReference type="SUPFAM" id="SSF52540">
    <property type="entry name" value="P-loop containing nucleoside triphosphate hydrolases"/>
    <property type="match status" value="1"/>
</dbReference>
<dbReference type="GO" id="GO:0005524">
    <property type="term" value="F:ATP binding"/>
    <property type="evidence" value="ECO:0007669"/>
    <property type="project" value="UniProtKB-KW"/>
</dbReference>
<evidence type="ECO:0000256" key="4">
    <source>
        <dbReference type="SAM" id="MobiDB-lite"/>
    </source>
</evidence>
<dbReference type="SUPFAM" id="SSF48019">
    <property type="entry name" value="post-AAA+ oligomerization domain-like"/>
    <property type="match status" value="1"/>
</dbReference>
<dbReference type="CDD" id="cd00009">
    <property type="entry name" value="AAA"/>
    <property type="match status" value="1"/>
</dbReference>
<dbReference type="AlphaFoldDB" id="A0A7X5QZ96"/>
<organism evidence="6 7">
    <name type="scientific">Lysinibacter cavernae</name>
    <dbReference type="NCBI Taxonomy" id="1640652"/>
    <lineage>
        <taxon>Bacteria</taxon>
        <taxon>Bacillati</taxon>
        <taxon>Actinomycetota</taxon>
        <taxon>Actinomycetes</taxon>
        <taxon>Micrococcales</taxon>
        <taxon>Microbacteriaceae</taxon>
        <taxon>Lysinibacter</taxon>
    </lineage>
</organism>
<keyword evidence="2" id="KW-0547">Nucleotide-binding</keyword>
<dbReference type="InterPro" id="IPR008921">
    <property type="entry name" value="DNA_pol3_clamp-load_cplx_C"/>
</dbReference>
<protein>
    <submittedName>
        <fullName evidence="6">Putative ATPase</fullName>
    </submittedName>
</protein>
<dbReference type="Pfam" id="PF00004">
    <property type="entry name" value="AAA"/>
    <property type="match status" value="1"/>
</dbReference>
<accession>A0A7X5QZ96</accession>
<dbReference type="Gene3D" id="1.10.3710.10">
    <property type="entry name" value="DNA polymerase III clamp loader subunits, C-terminal domain"/>
    <property type="match status" value="1"/>
</dbReference>
<dbReference type="PANTHER" id="PTHR13779">
    <property type="entry name" value="WERNER HELICASE-INTERACTING PROTEIN 1 FAMILY MEMBER"/>
    <property type="match status" value="1"/>
</dbReference>
<comment type="similarity">
    <text evidence="1">Belongs to the AAA ATPase family. RarA/MGS1/WRNIP1 subfamily.</text>
</comment>
<keyword evidence="3" id="KW-0067">ATP-binding</keyword>
<dbReference type="InterPro" id="IPR021886">
    <property type="entry name" value="MgsA_C"/>
</dbReference>
<dbReference type="GO" id="GO:0008047">
    <property type="term" value="F:enzyme activator activity"/>
    <property type="evidence" value="ECO:0007669"/>
    <property type="project" value="TreeGrafter"/>
</dbReference>
<evidence type="ECO:0000256" key="2">
    <source>
        <dbReference type="ARBA" id="ARBA00022741"/>
    </source>
</evidence>
<name>A0A7X5QZ96_9MICO</name>
<evidence type="ECO:0000313" key="7">
    <source>
        <dbReference type="Proteomes" id="UP000541033"/>
    </source>
</evidence>
<dbReference type="GO" id="GO:0003677">
    <property type="term" value="F:DNA binding"/>
    <property type="evidence" value="ECO:0007669"/>
    <property type="project" value="InterPro"/>
</dbReference>
<feature type="region of interest" description="Disordered" evidence="4">
    <location>
        <begin position="245"/>
        <end position="332"/>
    </location>
</feature>
<dbReference type="FunFam" id="1.20.272.10:FF:000001">
    <property type="entry name" value="Putative AAA family ATPase"/>
    <property type="match status" value="1"/>
</dbReference>
<gene>
    <name evidence="6" type="ORF">FHX76_000567</name>
</gene>
<keyword evidence="7" id="KW-1185">Reference proteome</keyword>
<reference evidence="6 7" key="1">
    <citation type="submission" date="2020-02" db="EMBL/GenBank/DDBJ databases">
        <title>Sequencing the genomes of 1000 actinobacteria strains.</title>
        <authorList>
            <person name="Klenk H.-P."/>
        </authorList>
    </citation>
    <scope>NUCLEOTIDE SEQUENCE [LARGE SCALE GENOMIC DNA]</scope>
    <source>
        <strain evidence="6 7">DSM 27960</strain>
    </source>
</reference>
<feature type="domain" description="AAA+ ATPase" evidence="5">
    <location>
        <begin position="55"/>
        <end position="176"/>
    </location>
</feature>
<proteinExistence type="inferred from homology"/>
<dbReference type="FunFam" id="1.10.3710.10:FF:000003">
    <property type="entry name" value="ATPase, AAA family protein"/>
    <property type="match status" value="1"/>
</dbReference>
<evidence type="ECO:0000313" key="6">
    <source>
        <dbReference type="EMBL" id="NIH52699.1"/>
    </source>
</evidence>
<dbReference type="InterPro" id="IPR003959">
    <property type="entry name" value="ATPase_AAA_core"/>
</dbReference>
<dbReference type="Proteomes" id="UP000541033">
    <property type="component" value="Unassembled WGS sequence"/>
</dbReference>
<comment type="caution">
    <text evidence="6">The sequence shown here is derived from an EMBL/GenBank/DDBJ whole genome shotgun (WGS) entry which is preliminary data.</text>
</comment>
<dbReference type="InterPro" id="IPR003593">
    <property type="entry name" value="AAA+_ATPase"/>
</dbReference>
<dbReference type="GO" id="GO:0006261">
    <property type="term" value="P:DNA-templated DNA replication"/>
    <property type="evidence" value="ECO:0007669"/>
    <property type="project" value="TreeGrafter"/>
</dbReference>
<dbReference type="Pfam" id="PF16193">
    <property type="entry name" value="AAA_assoc_2"/>
    <property type="match status" value="1"/>
</dbReference>
<evidence type="ECO:0000259" key="5">
    <source>
        <dbReference type="SMART" id="SM00382"/>
    </source>
</evidence>
<dbReference type="Gene3D" id="3.40.50.300">
    <property type="entry name" value="P-loop containing nucleotide triphosphate hydrolases"/>
    <property type="match status" value="1"/>
</dbReference>
<dbReference type="FunFam" id="3.40.50.300:FF:000345">
    <property type="entry name" value="AAA family ATPase"/>
    <property type="match status" value="1"/>
</dbReference>
<dbReference type="GO" id="GO:0000731">
    <property type="term" value="P:DNA synthesis involved in DNA repair"/>
    <property type="evidence" value="ECO:0007669"/>
    <property type="project" value="TreeGrafter"/>
</dbReference>
<sequence length="561" mass="59016">MTDSGMALGSAHTPLAVRMRPKSLEEVVGQKHLLGPGSPLVTLAHQSDGGESASGAVSIILWGPPGTGKTTLAQAIAHSSGRRFVELSAVTAGVKDVRVVMERALNDRDLYSVSTILFLDEIHRFTKAQQDALLPGVENGWVTLVAATTENPSFSVISPLLSRSLLLTLEQLNDADIEAVVRRAVSDPRGLDNQIAITDEAVATIAQLSSGDARRALTALEAAASSALAEGYVAPVSEVAATADEVGADSSSVDSTDADASGVDANDGHTSAEDATAQDATGEAADGGDTDTSAGASKVTKGRKPRTASGNSKRNKPGNADGPATESISADEVSDGLPLEANEANEPQRVPIVTEEVIARSVNRALLRYDKNGDEHYDVISAFIKSIRGSDPDAAVHYLARMIEAGEDPRFIARRIIVSAAEDIGIADPQALSIAIAAAEATQMIGMPEARIPLSEAVIYLATAPKSNAAYVAIDAAIADVRAGNFGRVPKHLRDGHYAGAKKLGHGVGYRYPHDAPMGVVRQNYLPEEIGNRTYYNPTDHGHERIVAERLEKIRRITRGQ</sequence>
<dbReference type="InterPro" id="IPR051314">
    <property type="entry name" value="AAA_ATPase_RarA/MGS1/WRNIP1"/>
</dbReference>